<dbReference type="InterPro" id="IPR007848">
    <property type="entry name" value="Small_mtfrase_dom"/>
</dbReference>
<dbReference type="GO" id="GO:0016430">
    <property type="term" value="F:tRNA (adenine-N6)-methyltransferase activity"/>
    <property type="evidence" value="ECO:0007669"/>
    <property type="project" value="UniProtKB-UniRule"/>
</dbReference>
<keyword evidence="1 6" id="KW-0963">Cytoplasm</keyword>
<dbReference type="GO" id="GO:0032259">
    <property type="term" value="P:methylation"/>
    <property type="evidence" value="ECO:0007669"/>
    <property type="project" value="UniProtKB-KW"/>
</dbReference>
<dbReference type="InterPro" id="IPR029063">
    <property type="entry name" value="SAM-dependent_MTases_sf"/>
</dbReference>
<keyword evidence="5 6" id="KW-0819">tRNA processing</keyword>
<dbReference type="EMBL" id="JACGLT010000002">
    <property type="protein sequence ID" value="MBA6151581.1"/>
    <property type="molecule type" value="Genomic_DNA"/>
</dbReference>
<proteinExistence type="inferred from homology"/>
<dbReference type="InterPro" id="IPR022882">
    <property type="entry name" value="tRNA_adenine-N6_MeTrfase"/>
</dbReference>
<dbReference type="PANTHER" id="PTHR47739">
    <property type="entry name" value="TRNA1(VAL) (ADENINE(37)-N6)-METHYLTRANSFERASE"/>
    <property type="match status" value="1"/>
</dbReference>
<dbReference type="Pfam" id="PF05175">
    <property type="entry name" value="MTS"/>
    <property type="match status" value="1"/>
</dbReference>
<feature type="domain" description="Methyltransferase small" evidence="7">
    <location>
        <begin position="39"/>
        <end position="131"/>
    </location>
</feature>
<evidence type="ECO:0000256" key="2">
    <source>
        <dbReference type="ARBA" id="ARBA00022603"/>
    </source>
</evidence>
<protein>
    <recommendedName>
        <fullName evidence="6">tRNA1(Val) (adenine(37)-N6)-methyltransferase</fullName>
        <ecNumber evidence="6">2.1.1.223</ecNumber>
    </recommendedName>
    <alternativeName>
        <fullName evidence="6">tRNA m6A37 methyltransferase</fullName>
    </alternativeName>
</protein>
<evidence type="ECO:0000256" key="4">
    <source>
        <dbReference type="ARBA" id="ARBA00022691"/>
    </source>
</evidence>
<gene>
    <name evidence="8" type="ORF">H3Z82_02460</name>
</gene>
<dbReference type="GO" id="GO:0005737">
    <property type="term" value="C:cytoplasm"/>
    <property type="evidence" value="ECO:0007669"/>
    <property type="project" value="UniProtKB-SubCell"/>
</dbReference>
<dbReference type="PROSITE" id="PS00092">
    <property type="entry name" value="N6_MTASE"/>
    <property type="match status" value="1"/>
</dbReference>
<dbReference type="GO" id="GO:0008033">
    <property type="term" value="P:tRNA processing"/>
    <property type="evidence" value="ECO:0007669"/>
    <property type="project" value="UniProtKB-UniRule"/>
</dbReference>
<dbReference type="RefSeq" id="WP_182202308.1">
    <property type="nucleotide sequence ID" value="NZ_JACGLT010000002.1"/>
</dbReference>
<evidence type="ECO:0000256" key="5">
    <source>
        <dbReference type="ARBA" id="ARBA00022694"/>
    </source>
</evidence>
<evidence type="ECO:0000259" key="7">
    <source>
        <dbReference type="Pfam" id="PF05175"/>
    </source>
</evidence>
<keyword evidence="3 6" id="KW-0808">Transferase</keyword>
<comment type="similarity">
    <text evidence="6">Belongs to the methyltransferase superfamily. tRNA (adenine-N(6)-)-methyltransferase family.</text>
</comment>
<comment type="function">
    <text evidence="6">Specifically methylates the adenine in position 37 of tRNA(1)(Val) (anticodon cmo5UAC).</text>
</comment>
<evidence type="ECO:0000313" key="8">
    <source>
        <dbReference type="EMBL" id="MBA6151581.1"/>
    </source>
</evidence>
<sequence length="247" mass="28090">MKPFNFKQFTIKQDRCAMKIGTDSVLLGAWTSLDSNPYSILDIGAGTGILALMLAQRSGAVAMSAEIIDAIEIDDAAYEQCVENFEASPWGDRLFCYHAALEEFVKEHSDDESDSEKYDLIVSNPPFFLNTYKSDNEQRDLARFVDAMPFRQLVESVSKLLSPQGSFSVVIPFSEEKEFIVLASKEHLYPNQILRVKGTPQSEIKRSLIQFSFQETSVQPKELIIETARHHYTEDYIALTKDFYLKM</sequence>
<dbReference type="EC" id="2.1.1.223" evidence="6"/>
<evidence type="ECO:0000313" key="9">
    <source>
        <dbReference type="Proteomes" id="UP000541857"/>
    </source>
</evidence>
<keyword evidence="2 6" id="KW-0489">Methyltransferase</keyword>
<dbReference type="AlphaFoldDB" id="A0A7W2M315"/>
<keyword evidence="9" id="KW-1185">Reference proteome</keyword>
<dbReference type="GO" id="GO:0003676">
    <property type="term" value="F:nucleic acid binding"/>
    <property type="evidence" value="ECO:0007669"/>
    <property type="project" value="InterPro"/>
</dbReference>
<organism evidence="8 9">
    <name type="scientific">Gelidibacter maritimus</name>
    <dbReference type="NCBI Taxonomy" id="2761487"/>
    <lineage>
        <taxon>Bacteria</taxon>
        <taxon>Pseudomonadati</taxon>
        <taxon>Bacteroidota</taxon>
        <taxon>Flavobacteriia</taxon>
        <taxon>Flavobacteriales</taxon>
        <taxon>Flavobacteriaceae</taxon>
        <taxon>Gelidibacter</taxon>
    </lineage>
</organism>
<dbReference type="CDD" id="cd02440">
    <property type="entry name" value="AdoMet_MTases"/>
    <property type="match status" value="1"/>
</dbReference>
<evidence type="ECO:0000256" key="1">
    <source>
        <dbReference type="ARBA" id="ARBA00022490"/>
    </source>
</evidence>
<evidence type="ECO:0000256" key="3">
    <source>
        <dbReference type="ARBA" id="ARBA00022679"/>
    </source>
</evidence>
<name>A0A7W2M315_9FLAO</name>
<dbReference type="PANTHER" id="PTHR47739:SF1">
    <property type="entry name" value="TRNA1(VAL) (ADENINE(37)-N6)-METHYLTRANSFERASE"/>
    <property type="match status" value="1"/>
</dbReference>
<keyword evidence="4 6" id="KW-0949">S-adenosyl-L-methionine</keyword>
<dbReference type="PRINTS" id="PR00507">
    <property type="entry name" value="N12N6MTFRASE"/>
</dbReference>
<accession>A0A7W2M315</accession>
<dbReference type="SUPFAM" id="SSF53335">
    <property type="entry name" value="S-adenosyl-L-methionine-dependent methyltransferases"/>
    <property type="match status" value="1"/>
</dbReference>
<evidence type="ECO:0000256" key="6">
    <source>
        <dbReference type="HAMAP-Rule" id="MF_01872"/>
    </source>
</evidence>
<comment type="catalytic activity">
    <reaction evidence="6">
        <text>adenosine(37) in tRNA1(Val) + S-adenosyl-L-methionine = N(6)-methyladenosine(37) in tRNA1(Val) + S-adenosyl-L-homocysteine + H(+)</text>
        <dbReference type="Rhea" id="RHEA:43160"/>
        <dbReference type="Rhea" id="RHEA-COMP:10369"/>
        <dbReference type="Rhea" id="RHEA-COMP:10370"/>
        <dbReference type="ChEBI" id="CHEBI:15378"/>
        <dbReference type="ChEBI" id="CHEBI:57856"/>
        <dbReference type="ChEBI" id="CHEBI:59789"/>
        <dbReference type="ChEBI" id="CHEBI:74411"/>
        <dbReference type="ChEBI" id="CHEBI:74449"/>
        <dbReference type="EC" id="2.1.1.223"/>
    </reaction>
</comment>
<dbReference type="InterPro" id="IPR050210">
    <property type="entry name" value="tRNA_Adenine-N(6)_MTase"/>
</dbReference>
<dbReference type="HAMAP" id="MF_01872">
    <property type="entry name" value="tRNA_methyltr_YfiC"/>
    <property type="match status" value="1"/>
</dbReference>
<comment type="caution">
    <text evidence="8">The sequence shown here is derived from an EMBL/GenBank/DDBJ whole genome shotgun (WGS) entry which is preliminary data.</text>
</comment>
<dbReference type="Gene3D" id="3.40.50.150">
    <property type="entry name" value="Vaccinia Virus protein VP39"/>
    <property type="match status" value="1"/>
</dbReference>
<dbReference type="Proteomes" id="UP000541857">
    <property type="component" value="Unassembled WGS sequence"/>
</dbReference>
<dbReference type="InterPro" id="IPR002052">
    <property type="entry name" value="DNA_methylase_N6_adenine_CS"/>
</dbReference>
<reference evidence="8 9" key="1">
    <citation type="submission" date="2020-07" db="EMBL/GenBank/DDBJ databases">
        <title>Bacterium isolated from marine sediment.</title>
        <authorList>
            <person name="Shang D."/>
        </authorList>
    </citation>
    <scope>NUCLEOTIDE SEQUENCE [LARGE SCALE GENOMIC DNA]</scope>
    <source>
        <strain evidence="8 9">F6074</strain>
    </source>
</reference>
<comment type="subcellular location">
    <subcellularLocation>
        <location evidence="6">Cytoplasm</location>
    </subcellularLocation>
</comment>